<name>A0A6J1EKU4_CUCMO</name>
<dbReference type="GeneID" id="111434216"/>
<dbReference type="RefSeq" id="XP_022927378.1">
    <property type="nucleotide sequence ID" value="XM_023071610.1"/>
</dbReference>
<gene>
    <name evidence="2" type="primary">LOC111434216</name>
</gene>
<accession>A0A6J1EKU4</accession>
<proteinExistence type="predicted"/>
<organism evidence="1 2">
    <name type="scientific">Cucurbita moschata</name>
    <name type="common">Winter crookneck squash</name>
    <name type="synonym">Cucurbita pepo var. moschata</name>
    <dbReference type="NCBI Taxonomy" id="3662"/>
    <lineage>
        <taxon>Eukaryota</taxon>
        <taxon>Viridiplantae</taxon>
        <taxon>Streptophyta</taxon>
        <taxon>Embryophyta</taxon>
        <taxon>Tracheophyta</taxon>
        <taxon>Spermatophyta</taxon>
        <taxon>Magnoliopsida</taxon>
        <taxon>eudicotyledons</taxon>
        <taxon>Gunneridae</taxon>
        <taxon>Pentapetalae</taxon>
        <taxon>rosids</taxon>
        <taxon>fabids</taxon>
        <taxon>Cucurbitales</taxon>
        <taxon>Cucurbitaceae</taxon>
        <taxon>Cucurbiteae</taxon>
        <taxon>Cucurbita</taxon>
    </lineage>
</organism>
<reference evidence="2" key="1">
    <citation type="submission" date="2025-08" db="UniProtKB">
        <authorList>
            <consortium name="RefSeq"/>
        </authorList>
    </citation>
    <scope>IDENTIFICATION</scope>
    <source>
        <tissue evidence="2">Young leaves</tissue>
    </source>
</reference>
<dbReference type="GO" id="GO:0009941">
    <property type="term" value="C:chloroplast envelope"/>
    <property type="evidence" value="ECO:0007669"/>
    <property type="project" value="TreeGrafter"/>
</dbReference>
<keyword evidence="1" id="KW-1185">Reference proteome</keyword>
<dbReference type="AlphaFoldDB" id="A0A6J1EKU4"/>
<evidence type="ECO:0000313" key="1">
    <source>
        <dbReference type="Proteomes" id="UP000504609"/>
    </source>
</evidence>
<dbReference type="PANTHER" id="PTHR37229:SF2">
    <property type="entry name" value="6,7-DIMETHYL-8-RIBITYLLUMAZINE SYNTHASE"/>
    <property type="match status" value="1"/>
</dbReference>
<dbReference type="Proteomes" id="UP000504609">
    <property type="component" value="Unplaced"/>
</dbReference>
<dbReference type="KEGG" id="cmos:111434216"/>
<sequence length="300" mass="33561">MDKLIRNRIFTKSLNVVVLGLKSFTVSSLSRSASITVSSACSSRMLHSLVQTTLPSPYQFTSFRFNLHNIDSINLLPKAFFPDFGRESKNSSKTFIIFRKRFSKSRSNRLNSSIVAHASLIEAPILWAGRVCIFYALLRAGLAGSQSNPLFSDLEFSDGESISDLGFSKWLEVVRGKPVDEAVDKRKLVSKWHPTTKGTLRRNYRVPSKSEGRRLLIAIASLLSDDDHFIDATSHKGCQIRRESAHGESVCCNNVRALFDELPTPHLTVEITPFPAGPLNQKDYTKAEKLERVLRSCPSV</sequence>
<dbReference type="PANTHER" id="PTHR37229">
    <property type="entry name" value="6,7-DIMETHYL-8-RIBITYLLUMAZINE SYNTHASE"/>
    <property type="match status" value="1"/>
</dbReference>
<evidence type="ECO:0000313" key="2">
    <source>
        <dbReference type="RefSeq" id="XP_022927378.1"/>
    </source>
</evidence>
<protein>
    <submittedName>
        <fullName evidence="2">Uncharacterized protein LOC111434216</fullName>
    </submittedName>
</protein>